<reference evidence="2" key="1">
    <citation type="journal article" date="2014" name="Int. J. Syst. Evol. Microbiol.">
        <title>Complete genome sequence of Corynebacterium casei LMG S-19264T (=DSM 44701T), isolated from a smear-ripened cheese.</title>
        <authorList>
            <consortium name="US DOE Joint Genome Institute (JGI-PGF)"/>
            <person name="Walter F."/>
            <person name="Albersmeier A."/>
            <person name="Kalinowski J."/>
            <person name="Ruckert C."/>
        </authorList>
    </citation>
    <scope>NUCLEOTIDE SEQUENCE</scope>
    <source>
        <strain evidence="2">JCM 4434</strain>
    </source>
</reference>
<reference evidence="3 4" key="2">
    <citation type="submission" date="2014-07" db="EMBL/GenBank/DDBJ databases">
        <authorList>
            <person name="Zhang J.E."/>
            <person name="Yang H."/>
            <person name="Guo J."/>
            <person name="Deng Z."/>
            <person name="Luo H."/>
            <person name="Luo M."/>
            <person name="Zhao B."/>
        </authorList>
    </citation>
    <scope>NUCLEOTIDE SEQUENCE [LARGE SCALE GENOMIC DNA]</scope>
    <source>
        <strain evidence="3">ATCC 10762</strain>
        <strain evidence="4">ATCC 10762 / DSM 40127 / CCM 3239 / JCM 4008 / LMG 5968 / NBRC 12843 / NCIMB 8234 / A-377</strain>
    </source>
</reference>
<dbReference type="OrthoDB" id="3870331at2"/>
<dbReference type="RefSeq" id="WP_050366334.1">
    <property type="nucleotide sequence ID" value="NZ_BMUB01000004.1"/>
</dbReference>
<accession>A0A8H9HKM4</accession>
<dbReference type="Proteomes" id="UP000037395">
    <property type="component" value="Unassembled WGS sequence"/>
</dbReference>
<evidence type="ECO:0000313" key="4">
    <source>
        <dbReference type="Proteomes" id="UP000037395"/>
    </source>
</evidence>
<organism evidence="3 4">
    <name type="scientific">Kitasatospora aureofaciens</name>
    <name type="common">Streptomyces aureofaciens</name>
    <dbReference type="NCBI Taxonomy" id="1894"/>
    <lineage>
        <taxon>Bacteria</taxon>
        <taxon>Bacillati</taxon>
        <taxon>Actinomycetota</taxon>
        <taxon>Actinomycetes</taxon>
        <taxon>Kitasatosporales</taxon>
        <taxon>Streptomycetaceae</taxon>
        <taxon>Kitasatospora</taxon>
    </lineage>
</organism>
<comment type="caution">
    <text evidence="3">The sequence shown here is derived from an EMBL/GenBank/DDBJ whole genome shotgun (WGS) entry which is preliminary data.</text>
</comment>
<evidence type="ECO:0000313" key="2">
    <source>
        <dbReference type="EMBL" id="GGU69784.1"/>
    </source>
</evidence>
<gene>
    <name evidence="2" type="ORF">GCM10010502_21340</name>
    <name evidence="3" type="ORF">HS99_0027385</name>
</gene>
<reference evidence="3" key="4">
    <citation type="submission" date="2016-08" db="EMBL/GenBank/DDBJ databases">
        <title>Sequencing, Assembly and Comparative Genomics of S. aureofaciens ATCC 10762.</title>
        <authorList>
            <person name="Gradnigo J.S."/>
            <person name="Johnson N."/>
            <person name="Somerville G.A."/>
        </authorList>
    </citation>
    <scope>NUCLEOTIDE SEQUENCE [LARGE SCALE GENOMIC DNA]</scope>
    <source>
        <strain evidence="3">ATCC 10762</strain>
    </source>
</reference>
<name>A0A1E7N7X8_KITAU</name>
<keyword evidence="1" id="KW-0732">Signal</keyword>
<reference evidence="2" key="5">
    <citation type="submission" date="2020-09" db="EMBL/GenBank/DDBJ databases">
        <authorList>
            <person name="Sun Q."/>
            <person name="Ohkuma M."/>
        </authorList>
    </citation>
    <scope>NUCLEOTIDE SEQUENCE</scope>
    <source>
        <strain evidence="2">JCM 4434</strain>
    </source>
</reference>
<dbReference type="AlphaFoldDB" id="A0A1E7N7X8"/>
<dbReference type="EMBL" id="BMUB01000004">
    <property type="protein sequence ID" value="GGU69784.1"/>
    <property type="molecule type" value="Genomic_DNA"/>
</dbReference>
<evidence type="ECO:0008006" key="5">
    <source>
        <dbReference type="Google" id="ProtNLM"/>
    </source>
</evidence>
<reference evidence="4" key="3">
    <citation type="submission" date="2016-08" db="EMBL/GenBank/DDBJ databases">
        <title>Sequencing, assembly and comparative genomics of S. aureofaciens ATCC 10762.</title>
        <authorList>
            <person name="Gradnigo J.S."/>
            <person name="Johnson N."/>
            <person name="Somerville G.A."/>
        </authorList>
    </citation>
    <scope>NUCLEOTIDE SEQUENCE [LARGE SCALE GENOMIC DNA]</scope>
    <source>
        <strain evidence="4">ATCC 10762 / DSM 40127 / CCM 3239 / JCM 4008 / LMG 5968 / NBRC 12843 / NCIMB 8234 / A-377</strain>
    </source>
</reference>
<proteinExistence type="predicted"/>
<protein>
    <recommendedName>
        <fullName evidence="5">Secreted protein</fullName>
    </recommendedName>
</protein>
<dbReference type="PROSITE" id="PS51257">
    <property type="entry name" value="PROKAR_LIPOPROTEIN"/>
    <property type="match status" value="1"/>
</dbReference>
<dbReference type="Proteomes" id="UP000610124">
    <property type="component" value="Unassembled WGS sequence"/>
</dbReference>
<evidence type="ECO:0000313" key="3">
    <source>
        <dbReference type="EMBL" id="OEV36744.1"/>
    </source>
</evidence>
<feature type="chain" id="PRO_5038216643" description="Secreted protein" evidence="1">
    <location>
        <begin position="24"/>
        <end position="132"/>
    </location>
</feature>
<feature type="signal peptide" evidence="1">
    <location>
        <begin position="1"/>
        <end position="23"/>
    </location>
</feature>
<accession>A0A1E7N7X8</accession>
<keyword evidence="4" id="KW-1185">Reference proteome</keyword>
<dbReference type="GeneID" id="97485271"/>
<evidence type="ECO:0000256" key="1">
    <source>
        <dbReference type="SAM" id="SignalP"/>
    </source>
</evidence>
<sequence>MTKKPYRLAAAATALLVAAPLFTACKNADQALDCGKRAISLTGDVQDLTDSAINVGQITDEGRRKHTVDALKRIVDDVKKIRKDGDGKLDVAADKLSKAVDKAQDAVSLGKEPDFAPIGDAAAELTKACAGA</sequence>
<dbReference type="EMBL" id="JPRF03000023">
    <property type="protein sequence ID" value="OEV36744.1"/>
    <property type="molecule type" value="Genomic_DNA"/>
</dbReference>